<dbReference type="Proteomes" id="UP000032266">
    <property type="component" value="Chromosome"/>
</dbReference>
<dbReference type="InterPro" id="IPR036714">
    <property type="entry name" value="SDH_sf"/>
</dbReference>
<evidence type="ECO:0000256" key="1">
    <source>
        <dbReference type="ARBA" id="ARBA00004496"/>
    </source>
</evidence>
<dbReference type="KEGG" id="gsn:YC6258_02491"/>
<dbReference type="SUPFAM" id="SSF109910">
    <property type="entry name" value="YgfY-like"/>
    <property type="match status" value="1"/>
</dbReference>
<keyword evidence="7" id="KW-1185">Reference proteome</keyword>
<dbReference type="PANTHER" id="PTHR39585">
    <property type="entry name" value="FAD ASSEMBLY FACTOR SDHE"/>
    <property type="match status" value="1"/>
</dbReference>
<comment type="similarity">
    <text evidence="2">Belongs to the SdhE FAD assembly factor family.</text>
</comment>
<gene>
    <name evidence="6" type="ORF">YC6258_02491</name>
</gene>
<proteinExistence type="inferred from homology"/>
<dbReference type="HOGENOM" id="CLU_103054_2_2_6"/>
<evidence type="ECO:0000313" key="6">
    <source>
        <dbReference type="EMBL" id="AJQ94529.1"/>
    </source>
</evidence>
<organism evidence="6 7">
    <name type="scientific">Gynuella sunshinyii YC6258</name>
    <dbReference type="NCBI Taxonomy" id="1445510"/>
    <lineage>
        <taxon>Bacteria</taxon>
        <taxon>Pseudomonadati</taxon>
        <taxon>Pseudomonadota</taxon>
        <taxon>Gammaproteobacteria</taxon>
        <taxon>Oceanospirillales</taxon>
        <taxon>Saccharospirillaceae</taxon>
        <taxon>Gynuella</taxon>
    </lineage>
</organism>
<dbReference type="InterPro" id="IPR005631">
    <property type="entry name" value="SDH"/>
</dbReference>
<evidence type="ECO:0000256" key="2">
    <source>
        <dbReference type="ARBA" id="ARBA00008571"/>
    </source>
</evidence>
<dbReference type="GO" id="GO:0006105">
    <property type="term" value="P:succinate metabolic process"/>
    <property type="evidence" value="ECO:0007669"/>
    <property type="project" value="TreeGrafter"/>
</dbReference>
<evidence type="ECO:0000256" key="5">
    <source>
        <dbReference type="ARBA" id="ARBA00023186"/>
    </source>
</evidence>
<dbReference type="PATRIC" id="fig|1445510.3.peg.2447"/>
<dbReference type="STRING" id="1445510.YC6258_02491"/>
<dbReference type="Pfam" id="PF03937">
    <property type="entry name" value="Sdh5"/>
    <property type="match status" value="1"/>
</dbReference>
<evidence type="ECO:0000313" key="7">
    <source>
        <dbReference type="Proteomes" id="UP000032266"/>
    </source>
</evidence>
<dbReference type="PANTHER" id="PTHR39585:SF1">
    <property type="entry name" value="FAD ASSEMBLY FACTOR SDHE"/>
    <property type="match status" value="1"/>
</dbReference>
<sequence>MANDDNLNKLFWHSRRGMLELDLVLLPFLEKHYQHISDQNKEYYAELLKCEDQDLFSWFLSRQKPEDPRLKQIVDVILEHHQPD</sequence>
<dbReference type="GO" id="GO:0005737">
    <property type="term" value="C:cytoplasm"/>
    <property type="evidence" value="ECO:0007669"/>
    <property type="project" value="UniProtKB-SubCell"/>
</dbReference>
<name>A0A0C5VVN3_9GAMM</name>
<keyword evidence="4" id="KW-0963">Cytoplasm</keyword>
<protein>
    <recommendedName>
        <fullName evidence="3">FAD assembly factor SdhE</fullName>
    </recommendedName>
</protein>
<dbReference type="AlphaFoldDB" id="A0A0C5VVN3"/>
<accession>A0A0C5VVN3</accession>
<dbReference type="Gene3D" id="1.10.150.250">
    <property type="entry name" value="Flavinator of succinate dehydrogenase"/>
    <property type="match status" value="1"/>
</dbReference>
<comment type="subcellular location">
    <subcellularLocation>
        <location evidence="1">Cytoplasm</location>
    </subcellularLocation>
</comment>
<keyword evidence="5" id="KW-0143">Chaperone</keyword>
<dbReference type="InterPro" id="IPR050531">
    <property type="entry name" value="SdhE_FAD_assembly_factor"/>
</dbReference>
<dbReference type="EMBL" id="CP007142">
    <property type="protein sequence ID" value="AJQ94529.1"/>
    <property type="molecule type" value="Genomic_DNA"/>
</dbReference>
<dbReference type="RefSeq" id="WP_044617045.1">
    <property type="nucleotide sequence ID" value="NZ_CP007142.1"/>
</dbReference>
<dbReference type="OrthoDB" id="9180899at2"/>
<reference evidence="6 7" key="1">
    <citation type="submission" date="2014-01" db="EMBL/GenBank/DDBJ databases">
        <title>Full genme sequencing of cellulolytic bacterium Gynuella sunshinyii YC6258T gen. nov., sp. nov.</title>
        <authorList>
            <person name="Khan H."/>
            <person name="Chung E.J."/>
            <person name="Chung Y.R."/>
        </authorList>
    </citation>
    <scope>NUCLEOTIDE SEQUENCE [LARGE SCALE GENOMIC DNA]</scope>
    <source>
        <strain evidence="6 7">YC6258</strain>
    </source>
</reference>
<evidence type="ECO:0000256" key="3">
    <source>
        <dbReference type="ARBA" id="ARBA00019418"/>
    </source>
</evidence>
<evidence type="ECO:0000256" key="4">
    <source>
        <dbReference type="ARBA" id="ARBA00022490"/>
    </source>
</evidence>